<feature type="region of interest" description="Disordered" evidence="1">
    <location>
        <begin position="62"/>
        <end position="90"/>
    </location>
</feature>
<protein>
    <submittedName>
        <fullName evidence="2">Uncharacterized protein</fullName>
    </submittedName>
</protein>
<dbReference type="Proteomes" id="UP001497516">
    <property type="component" value="Chromosome 8"/>
</dbReference>
<evidence type="ECO:0000256" key="1">
    <source>
        <dbReference type="SAM" id="MobiDB-lite"/>
    </source>
</evidence>
<feature type="compositionally biased region" description="Polar residues" evidence="1">
    <location>
        <begin position="67"/>
        <end position="80"/>
    </location>
</feature>
<evidence type="ECO:0000313" key="2">
    <source>
        <dbReference type="EMBL" id="CAL1407195.1"/>
    </source>
</evidence>
<dbReference type="EMBL" id="OZ034821">
    <property type="protein sequence ID" value="CAL1407195.1"/>
    <property type="molecule type" value="Genomic_DNA"/>
</dbReference>
<accession>A0AAV2GCJ9</accession>
<name>A0AAV2GCJ9_9ROSI</name>
<proteinExistence type="predicted"/>
<organism evidence="2 3">
    <name type="scientific">Linum trigynum</name>
    <dbReference type="NCBI Taxonomy" id="586398"/>
    <lineage>
        <taxon>Eukaryota</taxon>
        <taxon>Viridiplantae</taxon>
        <taxon>Streptophyta</taxon>
        <taxon>Embryophyta</taxon>
        <taxon>Tracheophyta</taxon>
        <taxon>Spermatophyta</taxon>
        <taxon>Magnoliopsida</taxon>
        <taxon>eudicotyledons</taxon>
        <taxon>Gunneridae</taxon>
        <taxon>Pentapetalae</taxon>
        <taxon>rosids</taxon>
        <taxon>fabids</taxon>
        <taxon>Malpighiales</taxon>
        <taxon>Linaceae</taxon>
        <taxon>Linum</taxon>
    </lineage>
</organism>
<evidence type="ECO:0000313" key="3">
    <source>
        <dbReference type="Proteomes" id="UP001497516"/>
    </source>
</evidence>
<gene>
    <name evidence="2" type="ORF">LTRI10_LOCUS46876</name>
</gene>
<dbReference type="AlphaFoldDB" id="A0AAV2GCJ9"/>
<keyword evidence="3" id="KW-1185">Reference proteome</keyword>
<reference evidence="2 3" key="1">
    <citation type="submission" date="2024-04" db="EMBL/GenBank/DDBJ databases">
        <authorList>
            <person name="Fracassetti M."/>
        </authorList>
    </citation>
    <scope>NUCLEOTIDE SEQUENCE [LARGE SCALE GENOMIC DNA]</scope>
</reference>
<sequence>MLTHAVSFPIDAGVKGRTGGDRLKQTTTAMMRATRASKKVMRLRGMMVTASRICFAPASSIAASSRPCFQSTPIPKSQTKPPLAMASTPI</sequence>